<keyword evidence="2" id="KW-1185">Reference proteome</keyword>
<accession>A0AAD8EBV1</accession>
<dbReference type="AlphaFoldDB" id="A0AAD8EBV1"/>
<dbReference type="PROSITE" id="PS51257">
    <property type="entry name" value="PROKAR_LIPOPROTEIN"/>
    <property type="match status" value="1"/>
</dbReference>
<gene>
    <name evidence="1" type="ORF">L9F63_021509</name>
</gene>
<comment type="caution">
    <text evidence="1">The sequence shown here is derived from an EMBL/GenBank/DDBJ whole genome shotgun (WGS) entry which is preliminary data.</text>
</comment>
<sequence length="93" mass="11198">MRGPHSVLSAGCTESWFLRRLLRLPLNPFLTFLSCFQICIRNFSITHSFFKIQFQLMDLNNYFFNKRFSSICPFRRTSYLKIQLILNLIYMMT</sequence>
<name>A0AAD8EBV1_DIPPU</name>
<evidence type="ECO:0000313" key="1">
    <source>
        <dbReference type="EMBL" id="KAJ9584144.1"/>
    </source>
</evidence>
<dbReference type="Proteomes" id="UP001233999">
    <property type="component" value="Unassembled WGS sequence"/>
</dbReference>
<proteinExistence type="predicted"/>
<feature type="non-terminal residue" evidence="1">
    <location>
        <position position="1"/>
    </location>
</feature>
<dbReference type="EMBL" id="JASPKZ010007459">
    <property type="protein sequence ID" value="KAJ9584144.1"/>
    <property type="molecule type" value="Genomic_DNA"/>
</dbReference>
<protein>
    <submittedName>
        <fullName evidence="1">Uncharacterized protein</fullName>
    </submittedName>
</protein>
<reference evidence="1" key="1">
    <citation type="journal article" date="2023" name="IScience">
        <title>Live-bearing cockroach genome reveals convergent evolutionary mechanisms linked to viviparity in insects and beyond.</title>
        <authorList>
            <person name="Fouks B."/>
            <person name="Harrison M.C."/>
            <person name="Mikhailova A.A."/>
            <person name="Marchal E."/>
            <person name="English S."/>
            <person name="Carruthers M."/>
            <person name="Jennings E.C."/>
            <person name="Chiamaka E.L."/>
            <person name="Frigard R.A."/>
            <person name="Pippel M."/>
            <person name="Attardo G.M."/>
            <person name="Benoit J.B."/>
            <person name="Bornberg-Bauer E."/>
            <person name="Tobe S.S."/>
        </authorList>
    </citation>
    <scope>NUCLEOTIDE SEQUENCE</scope>
    <source>
        <strain evidence="1">Stay&amp;Tobe</strain>
    </source>
</reference>
<organism evidence="1 2">
    <name type="scientific">Diploptera punctata</name>
    <name type="common">Pacific beetle cockroach</name>
    <dbReference type="NCBI Taxonomy" id="6984"/>
    <lineage>
        <taxon>Eukaryota</taxon>
        <taxon>Metazoa</taxon>
        <taxon>Ecdysozoa</taxon>
        <taxon>Arthropoda</taxon>
        <taxon>Hexapoda</taxon>
        <taxon>Insecta</taxon>
        <taxon>Pterygota</taxon>
        <taxon>Neoptera</taxon>
        <taxon>Polyneoptera</taxon>
        <taxon>Dictyoptera</taxon>
        <taxon>Blattodea</taxon>
        <taxon>Blaberoidea</taxon>
        <taxon>Blaberidae</taxon>
        <taxon>Diplopterinae</taxon>
        <taxon>Diploptera</taxon>
    </lineage>
</organism>
<reference evidence="1" key="2">
    <citation type="submission" date="2023-05" db="EMBL/GenBank/DDBJ databases">
        <authorList>
            <person name="Fouks B."/>
        </authorList>
    </citation>
    <scope>NUCLEOTIDE SEQUENCE</scope>
    <source>
        <strain evidence="1">Stay&amp;Tobe</strain>
        <tissue evidence="1">Testes</tissue>
    </source>
</reference>
<evidence type="ECO:0000313" key="2">
    <source>
        <dbReference type="Proteomes" id="UP001233999"/>
    </source>
</evidence>